<dbReference type="Gene3D" id="3.40.50.1820">
    <property type="entry name" value="alpha/beta hydrolase"/>
    <property type="match status" value="1"/>
</dbReference>
<organism evidence="1 2">
    <name type="scientific">Williamsia serinedens</name>
    <dbReference type="NCBI Taxonomy" id="391736"/>
    <lineage>
        <taxon>Bacteria</taxon>
        <taxon>Bacillati</taxon>
        <taxon>Actinomycetota</taxon>
        <taxon>Actinomycetes</taxon>
        <taxon>Mycobacteriales</taxon>
        <taxon>Nocardiaceae</taxon>
        <taxon>Williamsia</taxon>
    </lineage>
</organism>
<proteinExistence type="predicted"/>
<dbReference type="SUPFAM" id="SSF53474">
    <property type="entry name" value="alpha/beta-Hydrolases"/>
    <property type="match status" value="1"/>
</dbReference>
<evidence type="ECO:0000313" key="1">
    <source>
        <dbReference type="EMBL" id="MCP2162682.1"/>
    </source>
</evidence>
<accession>A0ABT1H9U7</accession>
<name>A0ABT1H9U7_9NOCA</name>
<reference evidence="1 2" key="1">
    <citation type="submission" date="2022-06" db="EMBL/GenBank/DDBJ databases">
        <title>Genomic Encyclopedia of Archaeal and Bacterial Type Strains, Phase II (KMG-II): from individual species to whole genera.</title>
        <authorList>
            <person name="Goeker M."/>
        </authorList>
    </citation>
    <scope>NUCLEOTIDE SEQUENCE [LARGE SCALE GENOMIC DNA]</scope>
    <source>
        <strain evidence="1 2">DSM 45037</strain>
    </source>
</reference>
<dbReference type="InterPro" id="IPR029058">
    <property type="entry name" value="AB_hydrolase_fold"/>
</dbReference>
<evidence type="ECO:0000313" key="2">
    <source>
        <dbReference type="Proteomes" id="UP001205740"/>
    </source>
</evidence>
<keyword evidence="1" id="KW-0378">Hydrolase</keyword>
<sequence length="206" mass="22385">MTARIVRVRGTGEDRAANMLSLIRGVELEYLAEIRPIGVRTFRQSVDAGVAEAVRLDALGPWVGVGYSLGCCVLAEAARYRWLPNLRGLVLVASPYAWGTSMRHGIAGRIGLGDLDIPVREISIDDDPIPNCDVRNGGRQIAVTVTGRAQVPRPEWLDAGAVLQAMWAYGPGGRHTAYGVERPAGDTRTYVEIARDEAYRMAGVNR</sequence>
<dbReference type="Proteomes" id="UP001205740">
    <property type="component" value="Unassembled WGS sequence"/>
</dbReference>
<dbReference type="RefSeq" id="WP_253656242.1">
    <property type="nucleotide sequence ID" value="NZ_BAAAOE010000002.1"/>
</dbReference>
<dbReference type="GO" id="GO:0016787">
    <property type="term" value="F:hydrolase activity"/>
    <property type="evidence" value="ECO:0007669"/>
    <property type="project" value="UniProtKB-KW"/>
</dbReference>
<dbReference type="EMBL" id="JAMTCG010000007">
    <property type="protein sequence ID" value="MCP2162682.1"/>
    <property type="molecule type" value="Genomic_DNA"/>
</dbReference>
<gene>
    <name evidence="1" type="ORF">LX12_003890</name>
</gene>
<keyword evidence="2" id="KW-1185">Reference proteome</keyword>
<comment type="caution">
    <text evidence="1">The sequence shown here is derived from an EMBL/GenBank/DDBJ whole genome shotgun (WGS) entry which is preliminary data.</text>
</comment>
<protein>
    <submittedName>
        <fullName evidence="1">Alpha/beta hydrolase family</fullName>
    </submittedName>
</protein>